<gene>
    <name evidence="1" type="primary">ORF109495</name>
    <name evidence="2" type="synonym">ORF109496</name>
</gene>
<proteinExistence type="predicted"/>
<name>A0A0B7ABC1_9EUPU</name>
<evidence type="ECO:0000313" key="2">
    <source>
        <dbReference type="EMBL" id="CEK78310.1"/>
    </source>
</evidence>
<dbReference type="AlphaFoldDB" id="A0A0B7ABC1"/>
<accession>A0A0B7ABC1</accession>
<evidence type="ECO:0000313" key="1">
    <source>
        <dbReference type="EMBL" id="CEK78309.1"/>
    </source>
</evidence>
<reference evidence="1" key="1">
    <citation type="submission" date="2014-12" db="EMBL/GenBank/DDBJ databases">
        <title>Insight into the proteome of Arion vulgaris.</title>
        <authorList>
            <person name="Aradska J."/>
            <person name="Bulat T."/>
            <person name="Smidak R."/>
            <person name="Sarate P."/>
            <person name="Gangsoo J."/>
            <person name="Sialana F."/>
            <person name="Bilban M."/>
            <person name="Lubec G."/>
        </authorList>
    </citation>
    <scope>NUCLEOTIDE SEQUENCE</scope>
    <source>
        <tissue evidence="1">Skin</tissue>
    </source>
</reference>
<protein>
    <submittedName>
        <fullName evidence="1">Uncharacterized protein</fullName>
    </submittedName>
</protein>
<organism evidence="1">
    <name type="scientific">Arion vulgaris</name>
    <dbReference type="NCBI Taxonomy" id="1028688"/>
    <lineage>
        <taxon>Eukaryota</taxon>
        <taxon>Metazoa</taxon>
        <taxon>Spiralia</taxon>
        <taxon>Lophotrochozoa</taxon>
        <taxon>Mollusca</taxon>
        <taxon>Gastropoda</taxon>
        <taxon>Heterobranchia</taxon>
        <taxon>Euthyneura</taxon>
        <taxon>Panpulmonata</taxon>
        <taxon>Eupulmonata</taxon>
        <taxon>Stylommatophora</taxon>
        <taxon>Helicina</taxon>
        <taxon>Arionoidea</taxon>
        <taxon>Arionidae</taxon>
        <taxon>Arion</taxon>
    </lineage>
</organism>
<sequence length="58" mass="6924">MENTEDRIYSKSEMVYGRPEANHQIFIEARWFCNLMTNRRAAKKPIIKFSLRLYGSVI</sequence>
<dbReference type="EMBL" id="HACG01031445">
    <property type="protein sequence ID" value="CEK78310.1"/>
    <property type="molecule type" value="Transcribed_RNA"/>
</dbReference>
<dbReference type="EMBL" id="HACG01031444">
    <property type="protein sequence ID" value="CEK78309.1"/>
    <property type="molecule type" value="Transcribed_RNA"/>
</dbReference>